<dbReference type="GO" id="GO:0005886">
    <property type="term" value="C:plasma membrane"/>
    <property type="evidence" value="ECO:0007669"/>
    <property type="project" value="UniProtKB-SubCell"/>
</dbReference>
<feature type="transmembrane region" description="Helical" evidence="9">
    <location>
        <begin position="54"/>
        <end position="74"/>
    </location>
</feature>
<dbReference type="InterPro" id="IPR003593">
    <property type="entry name" value="AAA+_ATPase"/>
</dbReference>
<keyword evidence="8 9" id="KW-0472">Membrane</keyword>
<evidence type="ECO:0000256" key="8">
    <source>
        <dbReference type="ARBA" id="ARBA00023136"/>
    </source>
</evidence>
<feature type="transmembrane region" description="Helical" evidence="9">
    <location>
        <begin position="240"/>
        <end position="261"/>
    </location>
</feature>
<keyword evidence="2" id="KW-0813">Transport</keyword>
<dbReference type="Gene3D" id="3.40.50.300">
    <property type="entry name" value="P-loop containing nucleotide triphosphate hydrolases"/>
    <property type="match status" value="1"/>
</dbReference>
<evidence type="ECO:0000259" key="10">
    <source>
        <dbReference type="PROSITE" id="PS50893"/>
    </source>
</evidence>
<evidence type="ECO:0000313" key="12">
    <source>
        <dbReference type="EMBL" id="RHM70664.1"/>
    </source>
</evidence>
<accession>A0A415S5A0</accession>
<keyword evidence="5" id="KW-0547">Nucleotide-binding</keyword>
<reference evidence="12 13" key="1">
    <citation type="submission" date="2018-08" db="EMBL/GenBank/DDBJ databases">
        <title>A genome reference for cultivated species of the human gut microbiota.</title>
        <authorList>
            <person name="Zou Y."/>
            <person name="Xue W."/>
            <person name="Luo G."/>
        </authorList>
    </citation>
    <scope>NUCLEOTIDE SEQUENCE [LARGE SCALE GENOMIC DNA]</scope>
    <source>
        <strain evidence="12 13">AF33-12</strain>
    </source>
</reference>
<dbReference type="Proteomes" id="UP000285610">
    <property type="component" value="Unassembled WGS sequence"/>
</dbReference>
<comment type="subcellular location">
    <subcellularLocation>
        <location evidence="1">Cell membrane</location>
        <topology evidence="1">Multi-pass membrane protein</topology>
    </subcellularLocation>
</comment>
<dbReference type="SMART" id="SM00382">
    <property type="entry name" value="AAA"/>
    <property type="match status" value="1"/>
</dbReference>
<dbReference type="PROSITE" id="PS50929">
    <property type="entry name" value="ABC_TM1F"/>
    <property type="match status" value="1"/>
</dbReference>
<evidence type="ECO:0000256" key="9">
    <source>
        <dbReference type="SAM" id="Phobius"/>
    </source>
</evidence>
<feature type="transmembrane region" description="Helical" evidence="9">
    <location>
        <begin position="153"/>
        <end position="170"/>
    </location>
</feature>
<dbReference type="RefSeq" id="WP_118445229.1">
    <property type="nucleotide sequence ID" value="NZ_JBCPGC010000081.1"/>
</dbReference>
<name>A0A415S5A0_MEDGN</name>
<evidence type="ECO:0000256" key="7">
    <source>
        <dbReference type="ARBA" id="ARBA00022989"/>
    </source>
</evidence>
<dbReference type="EMBL" id="QRQE01000060">
    <property type="protein sequence ID" value="RHM70664.1"/>
    <property type="molecule type" value="Genomic_DNA"/>
</dbReference>
<evidence type="ECO:0000256" key="1">
    <source>
        <dbReference type="ARBA" id="ARBA00004651"/>
    </source>
</evidence>
<keyword evidence="3" id="KW-1003">Cell membrane</keyword>
<keyword evidence="7 9" id="KW-1133">Transmembrane helix</keyword>
<dbReference type="PROSITE" id="PS50893">
    <property type="entry name" value="ABC_TRANSPORTER_2"/>
    <property type="match status" value="1"/>
</dbReference>
<dbReference type="FunFam" id="3.40.50.300:FF:000221">
    <property type="entry name" value="Multidrug ABC transporter ATP-binding protein"/>
    <property type="match status" value="1"/>
</dbReference>
<dbReference type="PANTHER" id="PTHR43394">
    <property type="entry name" value="ATP-DEPENDENT PERMEASE MDL1, MITOCHONDRIAL"/>
    <property type="match status" value="1"/>
</dbReference>
<dbReference type="SUPFAM" id="SSF52540">
    <property type="entry name" value="P-loop containing nucleoside triphosphate hydrolases"/>
    <property type="match status" value="1"/>
</dbReference>
<dbReference type="InterPro" id="IPR039421">
    <property type="entry name" value="Type_1_exporter"/>
</dbReference>
<dbReference type="Pfam" id="PF00664">
    <property type="entry name" value="ABC_membrane"/>
    <property type="match status" value="1"/>
</dbReference>
<dbReference type="CDD" id="cd07346">
    <property type="entry name" value="ABC_6TM_exporters"/>
    <property type="match status" value="1"/>
</dbReference>
<evidence type="ECO:0000259" key="11">
    <source>
        <dbReference type="PROSITE" id="PS50929"/>
    </source>
</evidence>
<dbReference type="Pfam" id="PF00005">
    <property type="entry name" value="ABC_tran"/>
    <property type="match status" value="1"/>
</dbReference>
<feature type="domain" description="ABC transmembrane type-1" evidence="11">
    <location>
        <begin position="17"/>
        <end position="297"/>
    </location>
</feature>
<dbReference type="InterPro" id="IPR036640">
    <property type="entry name" value="ABC1_TM_sf"/>
</dbReference>
<evidence type="ECO:0000256" key="2">
    <source>
        <dbReference type="ARBA" id="ARBA00022448"/>
    </source>
</evidence>
<dbReference type="InterPro" id="IPR027417">
    <property type="entry name" value="P-loop_NTPase"/>
</dbReference>
<dbReference type="InterPro" id="IPR003439">
    <property type="entry name" value="ABC_transporter-like_ATP-bd"/>
</dbReference>
<evidence type="ECO:0000256" key="5">
    <source>
        <dbReference type="ARBA" id="ARBA00022741"/>
    </source>
</evidence>
<evidence type="ECO:0000256" key="3">
    <source>
        <dbReference type="ARBA" id="ARBA00022475"/>
    </source>
</evidence>
<dbReference type="PROSITE" id="PS00211">
    <property type="entry name" value="ABC_TRANSPORTER_1"/>
    <property type="match status" value="1"/>
</dbReference>
<evidence type="ECO:0000313" key="13">
    <source>
        <dbReference type="Proteomes" id="UP000285610"/>
    </source>
</evidence>
<comment type="caution">
    <text evidence="12">The sequence shown here is derived from an EMBL/GenBank/DDBJ whole genome shotgun (WGS) entry which is preliminary data.</text>
</comment>
<dbReference type="GO" id="GO:0015421">
    <property type="term" value="F:ABC-type oligopeptide transporter activity"/>
    <property type="evidence" value="ECO:0007669"/>
    <property type="project" value="TreeGrafter"/>
</dbReference>
<organism evidence="12 13">
    <name type="scientific">Mediterraneibacter gnavus</name>
    <name type="common">Ruminococcus gnavus</name>
    <dbReference type="NCBI Taxonomy" id="33038"/>
    <lineage>
        <taxon>Bacteria</taxon>
        <taxon>Bacillati</taxon>
        <taxon>Bacillota</taxon>
        <taxon>Clostridia</taxon>
        <taxon>Lachnospirales</taxon>
        <taxon>Lachnospiraceae</taxon>
        <taxon>Mediterraneibacter</taxon>
    </lineage>
</organism>
<dbReference type="Gene3D" id="1.20.1560.10">
    <property type="entry name" value="ABC transporter type 1, transmembrane domain"/>
    <property type="match status" value="1"/>
</dbReference>
<evidence type="ECO:0000256" key="6">
    <source>
        <dbReference type="ARBA" id="ARBA00022840"/>
    </source>
</evidence>
<evidence type="ECO:0000256" key="4">
    <source>
        <dbReference type="ARBA" id="ARBA00022692"/>
    </source>
</evidence>
<feature type="domain" description="ABC transporter" evidence="10">
    <location>
        <begin position="331"/>
        <end position="565"/>
    </location>
</feature>
<dbReference type="GO" id="GO:0016887">
    <property type="term" value="F:ATP hydrolysis activity"/>
    <property type="evidence" value="ECO:0007669"/>
    <property type="project" value="InterPro"/>
</dbReference>
<dbReference type="SUPFAM" id="SSF90123">
    <property type="entry name" value="ABC transporter transmembrane region"/>
    <property type="match status" value="1"/>
</dbReference>
<keyword evidence="4 9" id="KW-0812">Transmembrane</keyword>
<dbReference type="GO" id="GO:0005524">
    <property type="term" value="F:ATP binding"/>
    <property type="evidence" value="ECO:0007669"/>
    <property type="project" value="UniProtKB-KW"/>
</dbReference>
<dbReference type="PANTHER" id="PTHR43394:SF1">
    <property type="entry name" value="ATP-BINDING CASSETTE SUB-FAMILY B MEMBER 10, MITOCHONDRIAL"/>
    <property type="match status" value="1"/>
</dbReference>
<sequence length="567" mass="64148">MYKRMLKYTKGNMKWYFFLIVCLGIKSAEALIAPLIVSKIIDQSISKGDIAAIIQYSIASVVLYLSAAVSIILSQGITTKIERKITLNIRKKCVASCLKKNGNFYTHAKSSDMLTILMQDIENVSGMLSREVISVGYDIIMIVGISVFLIYTYWKLSIIVFTILVLLIFVQKKLNARIERTTEESRNSAIQLQRPIQEMVTNLLSFIMGNMGSFQEKKIQMREENFAKIKIKTAVTISEFSATISFISGVLVVMIIGLGSIQVIKGEMTVGVLLAFEIYTQRLLSPLSDLANISADLSVVNVSLKRIEKFLNEENYINNSVEILPKKIGDIVFDRVSFGYKEDLEILDRVSFEIKKGKIHAFVGESGAGKSTIVNLLYGLWQNYSGNIFIDGKDIKNLSIENVRKRISVVSQNIFLLDDSILNNIILDDPFPDLNRVEEALIRASMWKYVQDLEFGWDTNIGENGICLSGGEKQRMAIARAIYKNPEIIIFDEATSMLDNETENEIVQQVLTLFKNNTVIMIAHRLTTIRNADKIFVLNHGKIVEEGTHEMLLEQKGNYYNLYCYQI</sequence>
<keyword evidence="6 12" id="KW-0067">ATP-binding</keyword>
<protein>
    <submittedName>
        <fullName evidence="12">ABC transporter ATP-binding protein</fullName>
    </submittedName>
</protein>
<gene>
    <name evidence="12" type="ORF">DWZ50_17080</name>
</gene>
<proteinExistence type="predicted"/>
<dbReference type="InterPro" id="IPR011527">
    <property type="entry name" value="ABC1_TM_dom"/>
</dbReference>
<dbReference type="InterPro" id="IPR017871">
    <property type="entry name" value="ABC_transporter-like_CS"/>
</dbReference>
<dbReference type="AlphaFoldDB" id="A0A415S5A0"/>